<reference evidence="3" key="1">
    <citation type="journal article" date="2015" name="PLoS Genet.">
        <title>Genome Sequence and Transcriptome Analyses of Chrysochromulina tobin: Metabolic Tools for Enhanced Algal Fitness in the Prominent Order Prymnesiales (Haptophyceae).</title>
        <authorList>
            <person name="Hovde B.T."/>
            <person name="Deodato C.R."/>
            <person name="Hunsperger H.M."/>
            <person name="Ryken S.A."/>
            <person name="Yost W."/>
            <person name="Jha R.K."/>
            <person name="Patterson J."/>
            <person name="Monnat R.J. Jr."/>
            <person name="Barlow S.B."/>
            <person name="Starkenburg S.R."/>
            <person name="Cattolico R.A."/>
        </authorList>
    </citation>
    <scope>NUCLEOTIDE SEQUENCE</scope>
    <source>
        <strain evidence="3">CCMP291</strain>
    </source>
</reference>
<feature type="domain" description="IPT/TIG" evidence="1">
    <location>
        <begin position="404"/>
        <end position="522"/>
    </location>
</feature>
<dbReference type="Gene3D" id="2.60.40.10">
    <property type="entry name" value="Immunoglobulins"/>
    <property type="match status" value="5"/>
</dbReference>
<dbReference type="GO" id="GO:0017154">
    <property type="term" value="F:semaphorin receptor activity"/>
    <property type="evidence" value="ECO:0007669"/>
    <property type="project" value="InterPro"/>
</dbReference>
<protein>
    <submittedName>
        <fullName evidence="2">Hepatocyte growth factor receptor</fullName>
    </submittedName>
</protein>
<dbReference type="OrthoDB" id="9985181at2759"/>
<evidence type="ECO:0000259" key="1">
    <source>
        <dbReference type="SMART" id="SM00429"/>
    </source>
</evidence>
<dbReference type="InterPro" id="IPR031148">
    <property type="entry name" value="Plexin"/>
</dbReference>
<dbReference type="PANTHER" id="PTHR22625">
    <property type="entry name" value="PLEXIN"/>
    <property type="match status" value="1"/>
</dbReference>
<evidence type="ECO:0000313" key="2">
    <source>
        <dbReference type="EMBL" id="KOO26940.1"/>
    </source>
</evidence>
<dbReference type="Pfam" id="PF01833">
    <property type="entry name" value="TIG"/>
    <property type="match status" value="4"/>
</dbReference>
<evidence type="ECO:0000313" key="3">
    <source>
        <dbReference type="Proteomes" id="UP000037460"/>
    </source>
</evidence>
<dbReference type="InterPro" id="IPR014756">
    <property type="entry name" value="Ig_E-set"/>
</dbReference>
<dbReference type="EMBL" id="JWZX01002783">
    <property type="protein sequence ID" value="KOO26940.1"/>
    <property type="molecule type" value="Genomic_DNA"/>
</dbReference>
<dbReference type="PANTHER" id="PTHR22625:SF70">
    <property type="entry name" value="PLEXIN A, ISOFORM A"/>
    <property type="match status" value="1"/>
</dbReference>
<accession>A0A0M0JKF7</accession>
<sequence>MSGASLSGAAAPTAYTDWQGEVVFNVGLPAVSQAWGPRYGRAHILGLTPSGTDIRGNVTVLVSGAAFHNFGHVRCRFCTVAVPGTVHHAGAITCVAPSYEELVAGRSGSRPTIPTACSVDITLNGVDYTSRPAYPFWYYNLSRMPLATLRPSGGGLTGGTRVNLTGIGFLDYGGTAGFQGPKCRFGANVVPATIVSTHQASCISPPLPTQAMGSSDVPVWLTFNGYTDKRGLGGDGALQFRYSHPPILSGLHPWGGPKAGGVLLTVRGSGFEDRRQASTNCTLDDTLYCELHKVAVGVEYTEDVRTGLACVFDGSGREPSVLVPASIGEEQDELTCLTPDEVTLRRLSKPVGAWCVHLGHMPQCGDAAYAAAGVLAVVVRVTVNGDVGNASPTSLAHMLYHESVPRLDYVEPWGGPEAGGTPVSIIGEGLLAFGSQPRCRFGSVSVPAVVGGLNGSTHAMDGSSALRVRAYAHHARANPAITIQAGRLLTCVAPPGLLSSVRLTVSLDGSRFSTSAVEWSYIDLMVTSVSPIGGPLVGGTKVQIAGWGLSSSFGGYRCAFGNASVLASASPSGALECSAPATTQPGRVLVRVSINGEVNERALSPAGDEMQFFYIDDSQVVVSSLTPARGPIRGGTAVTVRGAGFAALGPTRCQFGEDETIGGVPQIVPAWHNSTNNLTHEVNEFVCYSPPSKDFRLVPVHLMLNGQHLQRSALRFNYTHPCYGRASLDFYEPEAREAVARYMALNPGYALTTEQVIEIEQNLNASNPLVTEQALRAYAEATCFEPDEAQLGEFSPWEDAEPPIVLDEAGNLAKPPDLPAGVHLDED</sequence>
<feature type="domain" description="IPT/TIG" evidence="1">
    <location>
        <begin position="523"/>
        <end position="615"/>
    </location>
</feature>
<proteinExistence type="predicted"/>
<organism evidence="2 3">
    <name type="scientific">Chrysochromulina tobinii</name>
    <dbReference type="NCBI Taxonomy" id="1460289"/>
    <lineage>
        <taxon>Eukaryota</taxon>
        <taxon>Haptista</taxon>
        <taxon>Haptophyta</taxon>
        <taxon>Prymnesiophyceae</taxon>
        <taxon>Prymnesiales</taxon>
        <taxon>Chrysochromulinaceae</taxon>
        <taxon>Chrysochromulina</taxon>
    </lineage>
</organism>
<dbReference type="InterPro" id="IPR013783">
    <property type="entry name" value="Ig-like_fold"/>
</dbReference>
<keyword evidence="3" id="KW-1185">Reference proteome</keyword>
<feature type="domain" description="IPT/TIG" evidence="1">
    <location>
        <begin position="140"/>
        <end position="243"/>
    </location>
</feature>
<dbReference type="Proteomes" id="UP000037460">
    <property type="component" value="Unassembled WGS sequence"/>
</dbReference>
<dbReference type="SUPFAM" id="SSF81296">
    <property type="entry name" value="E set domains"/>
    <property type="match status" value="5"/>
</dbReference>
<feature type="domain" description="IPT/TIG" evidence="1">
    <location>
        <begin position="619"/>
        <end position="719"/>
    </location>
</feature>
<dbReference type="CDD" id="cd00603">
    <property type="entry name" value="IPT_PCSR"/>
    <property type="match status" value="1"/>
</dbReference>
<name>A0A0M0JKF7_9EUKA</name>
<keyword evidence="2" id="KW-0675">Receptor</keyword>
<dbReference type="CDD" id="cd00102">
    <property type="entry name" value="IPT"/>
    <property type="match status" value="1"/>
</dbReference>
<dbReference type="InterPro" id="IPR002909">
    <property type="entry name" value="IPT_dom"/>
</dbReference>
<gene>
    <name evidence="2" type="ORF">Ctob_003898</name>
</gene>
<dbReference type="SMART" id="SM00429">
    <property type="entry name" value="IPT"/>
    <property type="match status" value="4"/>
</dbReference>
<dbReference type="AlphaFoldDB" id="A0A0M0JKF7"/>
<comment type="caution">
    <text evidence="2">The sequence shown here is derived from an EMBL/GenBank/DDBJ whole genome shotgun (WGS) entry which is preliminary data.</text>
</comment>